<dbReference type="Proteomes" id="UP000485058">
    <property type="component" value="Unassembled WGS sequence"/>
</dbReference>
<comment type="caution">
    <text evidence="1">The sequence shown here is derived from an EMBL/GenBank/DDBJ whole genome shotgun (WGS) entry which is preliminary data.</text>
</comment>
<gene>
    <name evidence="1" type="ORF">HaLaN_05160</name>
</gene>
<evidence type="ECO:0000313" key="2">
    <source>
        <dbReference type="Proteomes" id="UP000485058"/>
    </source>
</evidence>
<organism evidence="1 2">
    <name type="scientific">Haematococcus lacustris</name>
    <name type="common">Green alga</name>
    <name type="synonym">Haematococcus pluvialis</name>
    <dbReference type="NCBI Taxonomy" id="44745"/>
    <lineage>
        <taxon>Eukaryota</taxon>
        <taxon>Viridiplantae</taxon>
        <taxon>Chlorophyta</taxon>
        <taxon>core chlorophytes</taxon>
        <taxon>Chlorophyceae</taxon>
        <taxon>CS clade</taxon>
        <taxon>Chlamydomonadales</taxon>
        <taxon>Haematococcaceae</taxon>
        <taxon>Haematococcus</taxon>
    </lineage>
</organism>
<accession>A0A699YU46</accession>
<name>A0A699YU46_HAELA</name>
<sequence>MTAVDIADNVTYAAAPCTNRGPHCDQRAPVRGQVPGATPATGVSKAAVVNHMHTSAFVEMSGGGACKPQ</sequence>
<dbReference type="EMBL" id="BLLF01000275">
    <property type="protein sequence ID" value="GFH09929.1"/>
    <property type="molecule type" value="Genomic_DNA"/>
</dbReference>
<keyword evidence="2" id="KW-1185">Reference proteome</keyword>
<proteinExistence type="predicted"/>
<evidence type="ECO:0000313" key="1">
    <source>
        <dbReference type="EMBL" id="GFH09929.1"/>
    </source>
</evidence>
<protein>
    <submittedName>
        <fullName evidence="1">Uncharacterized protein</fullName>
    </submittedName>
</protein>
<reference evidence="1 2" key="1">
    <citation type="submission" date="2020-02" db="EMBL/GenBank/DDBJ databases">
        <title>Draft genome sequence of Haematococcus lacustris strain NIES-144.</title>
        <authorList>
            <person name="Morimoto D."/>
            <person name="Nakagawa S."/>
            <person name="Yoshida T."/>
            <person name="Sawayama S."/>
        </authorList>
    </citation>
    <scope>NUCLEOTIDE SEQUENCE [LARGE SCALE GENOMIC DNA]</scope>
    <source>
        <strain evidence="1 2">NIES-144</strain>
    </source>
</reference>
<dbReference type="AlphaFoldDB" id="A0A699YU46"/>